<dbReference type="EMBL" id="MW630113">
    <property type="protein sequence ID" value="UUY86245.1"/>
    <property type="molecule type" value="Genomic_DNA"/>
</dbReference>
<organism evidence="10 13">
    <name type="scientific">Largemouth bass virus</name>
    <dbReference type="NCBI Taxonomy" id="176656"/>
    <lineage>
        <taxon>Viruses</taxon>
        <taxon>Varidnaviria</taxon>
        <taxon>Bamfordvirae</taxon>
        <taxon>Nucleocytoviricota</taxon>
        <taxon>Megaviricetes</taxon>
        <taxon>Pimascovirales</taxon>
        <taxon>Pimascovirales incertae sedis</taxon>
        <taxon>Iridoviridae</taxon>
        <taxon>Alphairidovirinae</taxon>
        <taxon>Ranavirus</taxon>
        <taxon>Ranavirus micropterus1</taxon>
        <taxon>Santee-Cooper ranavirus</taxon>
    </lineage>
</organism>
<dbReference type="EC" id="1.17.4.1" evidence="3"/>
<proteinExistence type="inferred from homology"/>
<keyword evidence="6" id="KW-0215">Deoxyribonucleotide synthesis</keyword>
<evidence type="ECO:0000256" key="6">
    <source>
        <dbReference type="ARBA" id="ARBA00023116"/>
    </source>
</evidence>
<evidence type="ECO:0000313" key="12">
    <source>
        <dbReference type="Proteomes" id="UP000503328"/>
    </source>
</evidence>
<evidence type="ECO:0000256" key="1">
    <source>
        <dbReference type="ARBA" id="ARBA00001962"/>
    </source>
</evidence>
<name>A0A9E7PRB4_9VIRU</name>
<evidence type="ECO:0000256" key="7">
    <source>
        <dbReference type="ARBA" id="ARBA00025523"/>
    </source>
</evidence>
<gene>
    <name evidence="8" type="ORF">LMBV_055</name>
</gene>
<dbReference type="GO" id="GO:0004748">
    <property type="term" value="F:ribonucleoside-diphosphate reductase activity, thioredoxin disulfide as acceptor"/>
    <property type="evidence" value="ECO:0007669"/>
    <property type="project" value="UniProtKB-EC"/>
</dbReference>
<keyword evidence="5" id="KW-0408">Iron</keyword>
<dbReference type="InterPro" id="IPR012348">
    <property type="entry name" value="RNR-like"/>
</dbReference>
<dbReference type="InterPro" id="IPR000358">
    <property type="entry name" value="RNR_small_fam"/>
</dbReference>
<evidence type="ECO:0000256" key="5">
    <source>
        <dbReference type="ARBA" id="ARBA00023004"/>
    </source>
</evidence>
<evidence type="ECO:0000313" key="9">
    <source>
        <dbReference type="EMBL" id="QJE49204.1"/>
    </source>
</evidence>
<dbReference type="InterPro" id="IPR009078">
    <property type="entry name" value="Ferritin-like_SF"/>
</dbReference>
<dbReference type="GO" id="GO:0009263">
    <property type="term" value="P:deoxyribonucleotide biosynthetic process"/>
    <property type="evidence" value="ECO:0007669"/>
    <property type="project" value="UniProtKB-KW"/>
</dbReference>
<comment type="similarity">
    <text evidence="2">Belongs to the ribonucleoside diphosphate reductase small chain family.</text>
</comment>
<evidence type="ECO:0000313" key="8">
    <source>
        <dbReference type="EMBL" id="QJE49118.1"/>
    </source>
</evidence>
<reference evidence="11 12" key="1">
    <citation type="submission" date="2019-03" db="EMBL/GenBank/DDBJ databases">
        <authorList>
            <person name="Winters A.D."/>
            <person name="Faisal M."/>
        </authorList>
    </citation>
    <scope>NUCLEOTIDE SEQUENCE [LARGE SCALE GENOMIC DNA]</scope>
    <source>
        <strain evidence="8 12">Alleghany 12-343</strain>
        <strain evidence="9 11">Pine 14-204</strain>
    </source>
</reference>
<evidence type="ECO:0000256" key="2">
    <source>
        <dbReference type="ARBA" id="ARBA00009303"/>
    </source>
</evidence>
<accession>A0A9E7PRB4</accession>
<dbReference type="NCBIfam" id="NF007186">
    <property type="entry name" value="PRK09614.1-5"/>
    <property type="match status" value="1"/>
</dbReference>
<dbReference type="PANTHER" id="PTHR23409">
    <property type="entry name" value="RIBONUCLEOSIDE-DIPHOSPHATE REDUCTASE SMALL CHAIN"/>
    <property type="match status" value="1"/>
</dbReference>
<dbReference type="CDD" id="cd01049">
    <property type="entry name" value="RNRR2"/>
    <property type="match status" value="1"/>
</dbReference>
<comment type="function">
    <text evidence="7">Ribonucleoside-diphosphate reductase holoenzyme provides the precursors necessary for viral DNA synthesis. Allows virus growth in non-dividing cells. Catalyzes the biosynthesis of deoxyribonucleotides from the corresponding ribonucleotides.</text>
</comment>
<dbReference type="Gene3D" id="1.10.620.20">
    <property type="entry name" value="Ribonucleotide Reductase, subunit A"/>
    <property type="match status" value="1"/>
</dbReference>
<keyword evidence="4" id="KW-0560">Oxidoreductase</keyword>
<dbReference type="PANTHER" id="PTHR23409:SF18">
    <property type="entry name" value="RIBONUCLEOSIDE-DIPHOSPHATE REDUCTASE SUBUNIT M2"/>
    <property type="match status" value="1"/>
</dbReference>
<dbReference type="EMBL" id="MK681855">
    <property type="protein sequence ID" value="QJE49118.1"/>
    <property type="molecule type" value="Genomic_DNA"/>
</dbReference>
<evidence type="ECO:0000256" key="3">
    <source>
        <dbReference type="ARBA" id="ARBA00012274"/>
    </source>
</evidence>
<dbReference type="Pfam" id="PF00268">
    <property type="entry name" value="Ribonuc_red_sm"/>
    <property type="match status" value="1"/>
</dbReference>
<reference evidence="10" key="2">
    <citation type="submission" date="2021-02" db="EMBL/GenBank/DDBJ databases">
        <authorList>
            <person name="Chen J."/>
            <person name="Hu H."/>
            <person name="Huang J."/>
            <person name="Yan X."/>
        </authorList>
    </citation>
    <scope>NUCLEOTIDE SEQUENCE</scope>
    <source>
        <strain evidence="10">GDOU</strain>
    </source>
</reference>
<dbReference type="Proteomes" id="UP000503328">
    <property type="component" value="Segment"/>
</dbReference>
<evidence type="ECO:0000256" key="4">
    <source>
        <dbReference type="ARBA" id="ARBA00023002"/>
    </source>
</evidence>
<protein>
    <recommendedName>
        <fullName evidence="3">ribonucleoside-diphosphate reductase</fullName>
        <ecNumber evidence="3">1.17.4.1</ecNumber>
    </recommendedName>
</protein>
<dbReference type="Proteomes" id="UP000501740">
    <property type="component" value="Segment"/>
</dbReference>
<evidence type="ECO:0000313" key="10">
    <source>
        <dbReference type="EMBL" id="UUY86245.1"/>
    </source>
</evidence>
<dbReference type="SUPFAM" id="SSF47240">
    <property type="entry name" value="Ferritin-like"/>
    <property type="match status" value="1"/>
</dbReference>
<dbReference type="InterPro" id="IPR033909">
    <property type="entry name" value="RNR_small"/>
</dbReference>
<dbReference type="EMBL" id="MK681856">
    <property type="protein sequence ID" value="QJE49204.1"/>
    <property type="molecule type" value="Genomic_DNA"/>
</dbReference>
<evidence type="ECO:0000313" key="11">
    <source>
        <dbReference type="Proteomes" id="UP000501740"/>
    </source>
</evidence>
<dbReference type="Proteomes" id="UP001060024">
    <property type="component" value="Segment"/>
</dbReference>
<evidence type="ECO:0000313" key="13">
    <source>
        <dbReference type="Proteomes" id="UP001060024"/>
    </source>
</evidence>
<sequence length="387" mass="44056">MFPHVTLVSKPGCSNCDVLKKSLVAKGVEHTVKPYVPGVKGPYPIVTIEGKRVSFTETMKALEMDMFTTSKFFKPFKYPWAEEVRVKHEKVHWVETEVNLRDDVTDWKSGAISQGEKDFISCILRLFTQLDVEVGALYLDYLTQVFRCNEIRNMLTSFACREAIHQKAYSLLNDTLGMPDYEYSAFAEYKEMTDKLDFMRGMDVSTLPGLARSLFRAVLNEGVSLFAAFVMLLTFQMKGKMKGMGKVVEWSVRDENMHVEGVSKLFETLLKEYPWLDTPELVEQCRRDALQVIELETAFVDLAFSSCENLCGLTAPQVKGYVAYVINLRASNMGLPKLVEAAPAENPIPWVKWLIEGTDLTNFFENHVTEYETGGLTGVWTYNNLQR</sequence>
<comment type="cofactor">
    <cofactor evidence="1">
        <name>Fe cation</name>
        <dbReference type="ChEBI" id="CHEBI:24875"/>
    </cofactor>
</comment>